<name>A0ABD6QFM7_MYCFO</name>
<keyword evidence="2" id="KW-0012">Acyltransferase</keyword>
<dbReference type="Proteomes" id="UP000187001">
    <property type="component" value="Unassembled WGS sequence"/>
</dbReference>
<reference evidence="4 5" key="1">
    <citation type="submission" date="2016-07" db="EMBL/GenBank/DDBJ databases">
        <authorList>
            <person name="Sutton G."/>
            <person name="Brinkac L."/>
            <person name="Sanka R."/>
            <person name="Adams M."/>
            <person name="Lau E."/>
            <person name="Kumar A."/>
            <person name="Macaden R."/>
        </authorList>
    </citation>
    <scope>NUCLEOTIDE SEQUENCE [LARGE SCALE GENOMIC DNA]</scope>
    <source>
        <strain evidence="4 5">GA-0871</strain>
    </source>
</reference>
<evidence type="ECO:0000259" key="3">
    <source>
        <dbReference type="PROSITE" id="PS51186"/>
    </source>
</evidence>
<gene>
    <name evidence="4" type="ORF">A5742_08575</name>
</gene>
<evidence type="ECO:0000256" key="2">
    <source>
        <dbReference type="ARBA" id="ARBA00023315"/>
    </source>
</evidence>
<sequence>MPVKESLYVRPAVAEDSMAVAQAHVRSWQVGYRGLLPVGYLDALRPEDRASRYGFDQMNPDGPFTQVAVDKATICGHVTTGRCRDADLQGNGEIWALYVDPARWGSGIGRCLITAGCTQLSSQGYAMASLWVLSGNDRARHFYERTGWHCDGTERTDSIGHHVVHEVRYQRSL</sequence>
<dbReference type="InterPro" id="IPR016181">
    <property type="entry name" value="Acyl_CoA_acyltransferase"/>
</dbReference>
<dbReference type="InterPro" id="IPR050832">
    <property type="entry name" value="Bact_Acetyltransf"/>
</dbReference>
<dbReference type="CDD" id="cd04301">
    <property type="entry name" value="NAT_SF"/>
    <property type="match status" value="1"/>
</dbReference>
<dbReference type="PANTHER" id="PTHR43877:SF2">
    <property type="entry name" value="AMINOALKYLPHOSPHONATE N-ACETYLTRANSFERASE-RELATED"/>
    <property type="match status" value="1"/>
</dbReference>
<dbReference type="GO" id="GO:0016746">
    <property type="term" value="F:acyltransferase activity"/>
    <property type="evidence" value="ECO:0007669"/>
    <property type="project" value="UniProtKB-KW"/>
</dbReference>
<dbReference type="EMBL" id="MBER01000139">
    <property type="protein sequence ID" value="OMC37681.1"/>
    <property type="molecule type" value="Genomic_DNA"/>
</dbReference>
<feature type="domain" description="N-acetyltransferase" evidence="3">
    <location>
        <begin position="23"/>
        <end position="173"/>
    </location>
</feature>
<dbReference type="Pfam" id="PF00583">
    <property type="entry name" value="Acetyltransf_1"/>
    <property type="match status" value="1"/>
</dbReference>
<organism evidence="4 5">
    <name type="scientific">Mycolicibacterium fortuitum</name>
    <name type="common">Mycobacterium fortuitum</name>
    <dbReference type="NCBI Taxonomy" id="1766"/>
    <lineage>
        <taxon>Bacteria</taxon>
        <taxon>Bacillati</taxon>
        <taxon>Actinomycetota</taxon>
        <taxon>Actinomycetes</taxon>
        <taxon>Mycobacteriales</taxon>
        <taxon>Mycobacteriaceae</taxon>
        <taxon>Mycolicibacterium</taxon>
    </lineage>
</organism>
<comment type="caution">
    <text evidence="4">The sequence shown here is derived from an EMBL/GenBank/DDBJ whole genome shotgun (WGS) entry which is preliminary data.</text>
</comment>
<proteinExistence type="predicted"/>
<dbReference type="PANTHER" id="PTHR43877">
    <property type="entry name" value="AMINOALKYLPHOSPHONATE N-ACETYLTRANSFERASE-RELATED-RELATED"/>
    <property type="match status" value="1"/>
</dbReference>
<accession>A0ABD6QFM7</accession>
<dbReference type="Gene3D" id="3.40.630.30">
    <property type="match status" value="1"/>
</dbReference>
<evidence type="ECO:0000313" key="5">
    <source>
        <dbReference type="Proteomes" id="UP000187001"/>
    </source>
</evidence>
<protein>
    <recommendedName>
        <fullName evidence="3">N-acetyltransferase domain-containing protein</fullName>
    </recommendedName>
</protein>
<evidence type="ECO:0000313" key="4">
    <source>
        <dbReference type="EMBL" id="OMC37681.1"/>
    </source>
</evidence>
<keyword evidence="1" id="KW-0808">Transferase</keyword>
<evidence type="ECO:0000256" key="1">
    <source>
        <dbReference type="ARBA" id="ARBA00022679"/>
    </source>
</evidence>
<dbReference type="SUPFAM" id="SSF55729">
    <property type="entry name" value="Acyl-CoA N-acyltransferases (Nat)"/>
    <property type="match status" value="1"/>
</dbReference>
<dbReference type="AlphaFoldDB" id="A0ABD6QFM7"/>
<dbReference type="InterPro" id="IPR000182">
    <property type="entry name" value="GNAT_dom"/>
</dbReference>
<dbReference type="PROSITE" id="PS51186">
    <property type="entry name" value="GNAT"/>
    <property type="match status" value="1"/>
</dbReference>